<dbReference type="RefSeq" id="WP_142103904.1">
    <property type="nucleotide sequence ID" value="NZ_VFPH01000002.1"/>
</dbReference>
<protein>
    <submittedName>
        <fullName evidence="1">Uncharacterized protein</fullName>
    </submittedName>
</protein>
<sequence length="1604" mass="167750">MNLLDAVGARAPAVALSTPLRALLAALEIHGETVTGRVDRMPFGLLHLDLAPGGPAVPYRLTTAGDGFALDLLLSRVDPLPAALTDPTSFLRPATRHTDATGAWLEPAAGAVRVQADLALRIAGTPAQPAEARLLPLIGPEPAEAVLELRLTTPYVLFGDTGFGLGLPNGLVLDDSATAPTGAAAWRGAVLRGAELYVPRGIPLVGGTVATFDVALQRAGGIDAVVTVPVDRGQVELEWHDPAATGLADLLPTVVQVTVNLPVRGRTVDGGQGSFTLGGADPLRLRGRFARDLRASPPVMSFDLAVDGGELVTVSASTAPGKVVVTAAALATALVAESRLQPEPPPSGDETGPWLSALLTAATAATTFFDDTGTVVIEAVRLHGTTSSTESVLQLEVDYVVDVTVRPVEAGPFAIWMDGSQPMRIRYRGVRVEADPRKPGISGLAVSFAQAGMDLEDPGGWRVRSPGSVLDVIGTRSGRGSVWFDVDLRFTLDLGPVTVSDATVRITVENPGPPPQLTLELRGLGVRLEAGLLTAHGGAVLTDGGFTAELDATLGDPVGVSARAQLTHTSESLTVEVEGSLPGPIPLGPTLLGLYGLGGTVGLNARPVLPPGDDLVEQQLSWTPNHVEDDPGSVMLGALVSIGTLHDWGFTYSGHGRLLVTLPDPSLRIATKVRILQPRAGSMAETAPLRGILVVDEDGITVGARGSLTIDHLLDLQIPVGGRLPFHDPGSWYLDVGTDGYGDRKPGPVTAKVLPDILDLGGSAYLMLHGAGLPHLGGVEPDISLPGPAIGFGVQARFTLGMPSVCWVSVGLTLRAGTSTNPLFLSATGRLDGALHLGPFSLGAHADLALRVGPGDDVRASFRICGSIDLWFTEIEGCVDIELPPGAASTPEVPIPDTWPDPLLVLSDRDYRALDTPEVLPDVLPILQFPLGPAAEAVSTPFTITGGANAGDGRTGNDLLSYTYTLESVRLTAADGTAVGGDAAWQQPKHALGPGSAATPGARELALLTYRTDLWAARRSDGGKGHPADPVKAAQQGCHDSHRASTGWALGAGASVTERGAHLPADPVRPGRHPSVFTAELELDRYHALPLTEIGVAPLLVPAGFLGLRAAPWEPPTEVPGSDHLPFAGVVRLPCFTGTAEVLERTQPFAEEPWLRAAITPSDELVDATLWVASRGEVQLDDRPGRIVSSLPDGTPVWVFPVGAIAGPLRLSWYVGAEVLVLGLQGVTRQASDDAAAVAVHTARTQQTITAKRGRRPRERTPIALRPDTRYRIDAEVRAVGTLAGTSRDFEPRPVSHWFTTAARLDPAALTRYLSGYTPGDRTLGWYLDDPLAAHFAHDHVPALAQAYGFGIDLALRRTDDPPHRPAAPPPGWLALGATVTELLEPGVLPPWLRRYLDEPAACPVPPAGLSVQADPGLAPRATYDLAVALIGPGSPRLPGITFTTSRYRNPAAQLAELGFPGTVTGHLPVDPAVLPHTGTTSDAALATVLETGIRWPGVEPEEQAWAPVGETGRSTALWAADGVDGAGGVIGILLESPEPLFRPGRAELTGLAGFPVAVRDRSGCRVLFCTRAPLPGPRTVMLSRTERGVAKTDLPCALPEGWR</sequence>
<dbReference type="EMBL" id="VFPH01000002">
    <property type="protein sequence ID" value="TQM37013.1"/>
    <property type="molecule type" value="Genomic_DNA"/>
</dbReference>
<reference evidence="1 2" key="1">
    <citation type="submission" date="2019-06" db="EMBL/GenBank/DDBJ databases">
        <title>Sequencing the genomes of 1000 actinobacteria strains.</title>
        <authorList>
            <person name="Klenk H.-P."/>
        </authorList>
    </citation>
    <scope>NUCLEOTIDE SEQUENCE [LARGE SCALE GENOMIC DNA]</scope>
    <source>
        <strain evidence="1 2">DSM 45511</strain>
    </source>
</reference>
<accession>A0A543FT86</accession>
<dbReference type="Proteomes" id="UP000319818">
    <property type="component" value="Unassembled WGS sequence"/>
</dbReference>
<proteinExistence type="predicted"/>
<organism evidence="1 2">
    <name type="scientific">Pseudonocardia cypriaca</name>
    <dbReference type="NCBI Taxonomy" id="882449"/>
    <lineage>
        <taxon>Bacteria</taxon>
        <taxon>Bacillati</taxon>
        <taxon>Actinomycetota</taxon>
        <taxon>Actinomycetes</taxon>
        <taxon>Pseudonocardiales</taxon>
        <taxon>Pseudonocardiaceae</taxon>
        <taxon>Pseudonocardia</taxon>
    </lineage>
</organism>
<comment type="caution">
    <text evidence="1">The sequence shown here is derived from an EMBL/GenBank/DDBJ whole genome shotgun (WGS) entry which is preliminary data.</text>
</comment>
<keyword evidence="2" id="KW-1185">Reference proteome</keyword>
<evidence type="ECO:0000313" key="1">
    <source>
        <dbReference type="EMBL" id="TQM37013.1"/>
    </source>
</evidence>
<gene>
    <name evidence="1" type="ORF">FB388_4212</name>
</gene>
<evidence type="ECO:0000313" key="2">
    <source>
        <dbReference type="Proteomes" id="UP000319818"/>
    </source>
</evidence>
<dbReference type="OrthoDB" id="7051116at2"/>
<name>A0A543FT86_9PSEU</name>